<evidence type="ECO:0000313" key="2">
    <source>
        <dbReference type="Proteomes" id="UP000223968"/>
    </source>
</evidence>
<organism evidence="1 2">
    <name type="scientific">Helicocarpus griseus UAMH5409</name>
    <dbReference type="NCBI Taxonomy" id="1447875"/>
    <lineage>
        <taxon>Eukaryota</taxon>
        <taxon>Fungi</taxon>
        <taxon>Dikarya</taxon>
        <taxon>Ascomycota</taxon>
        <taxon>Pezizomycotina</taxon>
        <taxon>Eurotiomycetes</taxon>
        <taxon>Eurotiomycetidae</taxon>
        <taxon>Onygenales</taxon>
        <taxon>Ajellomycetaceae</taxon>
        <taxon>Helicocarpus</taxon>
    </lineage>
</organism>
<dbReference type="OrthoDB" id="20872at2759"/>
<name>A0A2B7XJ43_9EURO</name>
<accession>A0A2B7XJ43</accession>
<reference evidence="1 2" key="1">
    <citation type="submission" date="2017-10" db="EMBL/GenBank/DDBJ databases">
        <title>Comparative genomics in systemic dimorphic fungi from Ajellomycetaceae.</title>
        <authorList>
            <person name="Munoz J.F."/>
            <person name="Mcewen J.G."/>
            <person name="Clay O.K."/>
            <person name="Cuomo C.A."/>
        </authorList>
    </citation>
    <scope>NUCLEOTIDE SEQUENCE [LARGE SCALE GENOMIC DNA]</scope>
    <source>
        <strain evidence="1 2">UAMH5409</strain>
    </source>
</reference>
<keyword evidence="2" id="KW-1185">Reference proteome</keyword>
<gene>
    <name evidence="1" type="ORF">AJ79_05913</name>
</gene>
<dbReference type="EMBL" id="PDNB01000099">
    <property type="protein sequence ID" value="PGH08722.1"/>
    <property type="molecule type" value="Genomic_DNA"/>
</dbReference>
<comment type="caution">
    <text evidence="1">The sequence shown here is derived from an EMBL/GenBank/DDBJ whole genome shotgun (WGS) entry which is preliminary data.</text>
</comment>
<dbReference type="AlphaFoldDB" id="A0A2B7XJ43"/>
<evidence type="ECO:0000313" key="1">
    <source>
        <dbReference type="EMBL" id="PGH08722.1"/>
    </source>
</evidence>
<dbReference type="Proteomes" id="UP000223968">
    <property type="component" value="Unassembled WGS sequence"/>
</dbReference>
<protein>
    <submittedName>
        <fullName evidence="1">Uncharacterized protein</fullName>
    </submittedName>
</protein>
<proteinExistence type="predicted"/>
<sequence>MSQLPKVHERNQALHQVKQIKDIASKLADDLKEYPDLYGNLMEALGILAAGTNHVEISRLGPQLEALDLLNEAVRGPLRQGYELNELSKDDRQTVTSLTKVINALNEVVHRDYVDAELEDINTRRVYQNDIERPKLPIKEEAFTGEKSIRRLTLALHDTLHQNWPCRVEGHDHNRRLGHCVEAKLCLDPNWSFRDPDPLHTSFFILLVGSRTIQECRVSLCGTSGHSDTSRLACLVDCQDSPIACLHLITNDKNRLCDLDVRQPPEVLQPEVKFVENSLGGLLEVVKLTDVEKRVLAIRLARSILHLMDGQPIVPIFDKIFLSASLVPTDSEYGTSSKRNRYQIHPFPTILALGTIMMEIGLGDKLSSIYSQQIFTDLKSKGNPFFLAWDLFFQRELQPHFGTGLLSAAQFCIERSSLFEFF</sequence>